<sequence>MQTQLDSMVHPVLTLPPEIISDIFVHCLPDKRQLDIVNPTEAPLLLTQICGLWRKIAISTPELWTSFDLDVGWPEPNLLDVGKTWLERARERPISVKLSSCGLLSDIHHIDRFMTALWGRSRGIRELELKIAVEDFDVIDTPVPGHNFRTLQFRKLQKLSVCLQEGLGGPAIDRGPLSLFRDAPTLSEVLISEVPSSLITLPWAQLTRFTGEVYTIAECLEALRLMPNLMHCAFAALEFSPSSSPRSFSQWNVAVDVDPQSFTHPNVQHLELFSSRSDSGLLANSACILAFLTLPALHSLEIRDVKDFDKMVLDLFLSRSSSPLRTLSIHPLESQKSGNDACLSRALATLSVDAGLEGEAMINSKG</sequence>
<evidence type="ECO:0000313" key="1">
    <source>
        <dbReference type="EMBL" id="KAF7352418.1"/>
    </source>
</evidence>
<gene>
    <name evidence="1" type="ORF">MVEN_01206300</name>
</gene>
<organism evidence="1 2">
    <name type="scientific">Mycena venus</name>
    <dbReference type="NCBI Taxonomy" id="2733690"/>
    <lineage>
        <taxon>Eukaryota</taxon>
        <taxon>Fungi</taxon>
        <taxon>Dikarya</taxon>
        <taxon>Basidiomycota</taxon>
        <taxon>Agaricomycotina</taxon>
        <taxon>Agaricomycetes</taxon>
        <taxon>Agaricomycetidae</taxon>
        <taxon>Agaricales</taxon>
        <taxon>Marasmiineae</taxon>
        <taxon>Mycenaceae</taxon>
        <taxon>Mycena</taxon>
    </lineage>
</organism>
<protein>
    <submittedName>
        <fullName evidence="1">F-box domain-containing protein</fullName>
    </submittedName>
</protein>
<accession>A0A8H6Y338</accession>
<dbReference type="Proteomes" id="UP000620124">
    <property type="component" value="Unassembled WGS sequence"/>
</dbReference>
<evidence type="ECO:0000313" key="2">
    <source>
        <dbReference type="Proteomes" id="UP000620124"/>
    </source>
</evidence>
<keyword evidence="2" id="KW-1185">Reference proteome</keyword>
<dbReference type="EMBL" id="JACAZI010000009">
    <property type="protein sequence ID" value="KAF7352418.1"/>
    <property type="molecule type" value="Genomic_DNA"/>
</dbReference>
<dbReference type="AlphaFoldDB" id="A0A8H6Y338"/>
<reference evidence="1" key="1">
    <citation type="submission" date="2020-05" db="EMBL/GenBank/DDBJ databases">
        <title>Mycena genomes resolve the evolution of fungal bioluminescence.</title>
        <authorList>
            <person name="Tsai I.J."/>
        </authorList>
    </citation>
    <scope>NUCLEOTIDE SEQUENCE</scope>
    <source>
        <strain evidence="1">CCC161011</strain>
    </source>
</reference>
<dbReference type="OrthoDB" id="2269034at2759"/>
<proteinExistence type="predicted"/>
<comment type="caution">
    <text evidence="1">The sequence shown here is derived from an EMBL/GenBank/DDBJ whole genome shotgun (WGS) entry which is preliminary data.</text>
</comment>
<name>A0A8H6Y338_9AGAR</name>